<reference evidence="3 4" key="1">
    <citation type="submission" date="2019-07" db="EMBL/GenBank/DDBJ databases">
        <title>De Novo Assembly of kiwifruit Actinidia rufa.</title>
        <authorList>
            <person name="Sugita-Konishi S."/>
            <person name="Sato K."/>
            <person name="Mori E."/>
            <person name="Abe Y."/>
            <person name="Kisaki G."/>
            <person name="Hamano K."/>
            <person name="Suezawa K."/>
            <person name="Otani M."/>
            <person name="Fukuda T."/>
            <person name="Manabe T."/>
            <person name="Gomi K."/>
            <person name="Tabuchi M."/>
            <person name="Akimitsu K."/>
            <person name="Kataoka I."/>
        </authorList>
    </citation>
    <scope>NUCLEOTIDE SEQUENCE [LARGE SCALE GENOMIC DNA]</scope>
    <source>
        <strain evidence="4">cv. Fuchu</strain>
    </source>
</reference>
<accession>A0A7J0HAH2</accession>
<feature type="region of interest" description="Disordered" evidence="1">
    <location>
        <begin position="66"/>
        <end position="116"/>
    </location>
</feature>
<feature type="region of interest" description="Disordered" evidence="1">
    <location>
        <begin position="229"/>
        <end position="273"/>
    </location>
</feature>
<dbReference type="OrthoDB" id="4252713at2759"/>
<dbReference type="Pfam" id="PF13966">
    <property type="entry name" value="zf-RVT"/>
    <property type="match status" value="1"/>
</dbReference>
<dbReference type="InterPro" id="IPR026960">
    <property type="entry name" value="RVT-Znf"/>
</dbReference>
<sequence>MQIEPFATGEVNQNQVGDLGMYRSLQLEPDFAIPGCSAHRYGAPASNRVGNGVRTLPHAPFEHRRVRSVSATRPGRSHVLSRARGSTHTPTRTAEELPRAATCQEGGSRALTRQPRTCTTSTRLHAPKGLAHARSRARWRGGQCTRTTSALTQMPPSDNGKSGWVLDSGSAYHLCRDREVFSTYAAYSKGCNFDASGGTLRVSKGNKEMLWGKKTGGLYRLEGSVQTRGATVRHGSNGISEKNGQGKQPLHRGTQSKRRVQDVHREAQRKETKSILRSYTAKGAATPTQVSFAIDLISGGVLSSSGIGQQDMEIIKAITSSSQGSFPFRYLGIPVADSRLELIKSVLQGVECFWLSILPTLAGVQAKIIQLCRNFLWSGKCSENKRPLVAWKDITLPKIEGGLGIRNSKAWNKALLSKTMWDIQSKKDYIWVQWVHHIYMKHANFWDYQIKQEDSPLIKQVIALRDEITVAKQSQQAAAQKIIQWMANGELNSKLAYEYFRPKANKLLWPKGIWTTYTTPKHAFILWLAMKERLLTKDKLHDPAADQMCSLCRTKNETAEHLFFQCNFARQVWNSVKGWLGFRKSLSTLKAAVKWSIKEARGTGIQSKAKRLGIACTTYFVWEARNLRTFEGRVQAPEAVVRLGKSKCLFSVY</sequence>
<feature type="compositionally biased region" description="Polar residues" evidence="1">
    <location>
        <begin position="237"/>
        <end position="246"/>
    </location>
</feature>
<feature type="compositionally biased region" description="Basic and acidic residues" evidence="1">
    <location>
        <begin position="259"/>
        <end position="273"/>
    </location>
</feature>
<keyword evidence="4" id="KW-1185">Reference proteome</keyword>
<evidence type="ECO:0000259" key="2">
    <source>
        <dbReference type="Pfam" id="PF13966"/>
    </source>
</evidence>
<dbReference type="PANTHER" id="PTHR33116:SF66">
    <property type="entry name" value="REVERSE TRANSCRIPTASE ZINC-BINDING DOMAIN-CONTAINING PROTEIN"/>
    <property type="match status" value="1"/>
</dbReference>
<evidence type="ECO:0000256" key="1">
    <source>
        <dbReference type="SAM" id="MobiDB-lite"/>
    </source>
</evidence>
<dbReference type="EMBL" id="BJWL01000028">
    <property type="protein sequence ID" value="GFZ20018.1"/>
    <property type="molecule type" value="Genomic_DNA"/>
</dbReference>
<dbReference type="PANTHER" id="PTHR33116">
    <property type="entry name" value="REVERSE TRANSCRIPTASE ZINC-BINDING DOMAIN-CONTAINING PROTEIN-RELATED-RELATED"/>
    <property type="match status" value="1"/>
</dbReference>
<name>A0A7J0HAH2_9ERIC</name>
<gene>
    <name evidence="3" type="ORF">Acr_28g0007230</name>
</gene>
<comment type="caution">
    <text evidence="3">The sequence shown here is derived from an EMBL/GenBank/DDBJ whole genome shotgun (WGS) entry which is preliminary data.</text>
</comment>
<organism evidence="3 4">
    <name type="scientific">Actinidia rufa</name>
    <dbReference type="NCBI Taxonomy" id="165716"/>
    <lineage>
        <taxon>Eukaryota</taxon>
        <taxon>Viridiplantae</taxon>
        <taxon>Streptophyta</taxon>
        <taxon>Embryophyta</taxon>
        <taxon>Tracheophyta</taxon>
        <taxon>Spermatophyta</taxon>
        <taxon>Magnoliopsida</taxon>
        <taxon>eudicotyledons</taxon>
        <taxon>Gunneridae</taxon>
        <taxon>Pentapetalae</taxon>
        <taxon>asterids</taxon>
        <taxon>Ericales</taxon>
        <taxon>Actinidiaceae</taxon>
        <taxon>Actinidia</taxon>
    </lineage>
</organism>
<feature type="domain" description="Reverse transcriptase zinc-binding" evidence="2">
    <location>
        <begin position="493"/>
        <end position="573"/>
    </location>
</feature>
<protein>
    <recommendedName>
        <fullName evidence="2">Reverse transcriptase zinc-binding domain-containing protein</fullName>
    </recommendedName>
</protein>
<dbReference type="Proteomes" id="UP000585474">
    <property type="component" value="Unassembled WGS sequence"/>
</dbReference>
<evidence type="ECO:0000313" key="3">
    <source>
        <dbReference type="EMBL" id="GFZ20018.1"/>
    </source>
</evidence>
<proteinExistence type="predicted"/>
<evidence type="ECO:0000313" key="4">
    <source>
        <dbReference type="Proteomes" id="UP000585474"/>
    </source>
</evidence>
<dbReference type="AlphaFoldDB" id="A0A7J0HAH2"/>